<reference evidence="1" key="1">
    <citation type="submission" date="2020-04" db="EMBL/GenBank/DDBJ databases">
        <authorList>
            <person name="Chiriac C."/>
            <person name="Salcher M."/>
            <person name="Ghai R."/>
            <person name="Kavagutti S V."/>
        </authorList>
    </citation>
    <scope>NUCLEOTIDE SEQUENCE</scope>
</reference>
<evidence type="ECO:0000313" key="1">
    <source>
        <dbReference type="EMBL" id="CAB4155653.1"/>
    </source>
</evidence>
<protein>
    <submittedName>
        <fullName evidence="1">Uncharacterized protein</fullName>
    </submittedName>
</protein>
<dbReference type="EMBL" id="LR796629">
    <property type="protein sequence ID" value="CAB4155653.1"/>
    <property type="molecule type" value="Genomic_DNA"/>
</dbReference>
<name>A0A6J5N9R1_9CAUD</name>
<sequence>MADNNSAQTKYYRTHIAGLSVQIGDAPSDEEKERGTVAPPTVRFEAYEEKRQGDKVVVGYLATDNLVAIRKLAKDGNVEEIQKKDFDEATDLEKGAKRATV</sequence>
<organism evidence="1">
    <name type="scientific">uncultured Caudovirales phage</name>
    <dbReference type="NCBI Taxonomy" id="2100421"/>
    <lineage>
        <taxon>Viruses</taxon>
        <taxon>Duplodnaviria</taxon>
        <taxon>Heunggongvirae</taxon>
        <taxon>Uroviricota</taxon>
        <taxon>Caudoviricetes</taxon>
        <taxon>Peduoviridae</taxon>
        <taxon>Maltschvirus</taxon>
        <taxon>Maltschvirus maltsch</taxon>
    </lineage>
</organism>
<gene>
    <name evidence="1" type="ORF">UFOVP667_15</name>
</gene>
<accession>A0A6J5N9R1</accession>
<proteinExistence type="predicted"/>